<keyword evidence="6" id="KW-1185">Reference proteome</keyword>
<sequence length="317" mass="34214">MSEENTQAEHVKLLIIGSGPAGYTAAIYAARANLSPVMYQGLQPGGQLTITNDVENFPGYPEGIMGPQMMEDLKRQAERFGTDIRYGIATAVDFSGHPHRVTIDEKHTLTADAVIIATGASAKWLGLESEARLNGSGVSACAVCDGFFYRGKDVAIVGAGDTAAEEATYLANLCNKVYMLVRKGEMRASKIMQKRVLDNPKIEVLFNTATDEILGQHAVEGVRVKNVLTHETRVLPIDGFFVAIGHEPNSSIFREYLHHDEQGYLKTIPGTSKTNVDGVFACGDVQDFVYRQAVTAAGTGCMAALDAERYLAALGVH</sequence>
<evidence type="ECO:0000313" key="6">
    <source>
        <dbReference type="Proteomes" id="UP000054223"/>
    </source>
</evidence>
<comment type="cofactor">
    <cofactor evidence="3">
        <name>FAD</name>
        <dbReference type="ChEBI" id="CHEBI:57692"/>
    </cofactor>
</comment>
<dbReference type="PRINTS" id="PR00469">
    <property type="entry name" value="PNDRDTASEII"/>
</dbReference>
<comment type="catalytic activity">
    <reaction evidence="3">
        <text>[thioredoxin]-dithiol + NADP(+) = [thioredoxin]-disulfide + NADPH + H(+)</text>
        <dbReference type="Rhea" id="RHEA:20345"/>
        <dbReference type="Rhea" id="RHEA-COMP:10698"/>
        <dbReference type="Rhea" id="RHEA-COMP:10700"/>
        <dbReference type="ChEBI" id="CHEBI:15378"/>
        <dbReference type="ChEBI" id="CHEBI:29950"/>
        <dbReference type="ChEBI" id="CHEBI:50058"/>
        <dbReference type="ChEBI" id="CHEBI:57783"/>
        <dbReference type="ChEBI" id="CHEBI:58349"/>
        <dbReference type="EC" id="1.8.1.9"/>
    </reaction>
</comment>
<dbReference type="SUPFAM" id="SSF51905">
    <property type="entry name" value="FAD/NAD(P)-binding domain"/>
    <property type="match status" value="1"/>
</dbReference>
<dbReference type="PANTHER" id="PTHR48105">
    <property type="entry name" value="THIOREDOXIN REDUCTASE 1-RELATED-RELATED"/>
    <property type="match status" value="1"/>
</dbReference>
<comment type="subunit">
    <text evidence="3">Homodimer.</text>
</comment>
<proteinExistence type="inferred from homology"/>
<comment type="similarity">
    <text evidence="3">Belongs to the class-II pyridine nucleotide-disulfide oxidoreductase family.</text>
</comment>
<evidence type="ECO:0000256" key="2">
    <source>
        <dbReference type="ARBA" id="ARBA00023002"/>
    </source>
</evidence>
<evidence type="ECO:0000256" key="3">
    <source>
        <dbReference type="RuleBase" id="RU003880"/>
    </source>
</evidence>
<evidence type="ECO:0000313" key="5">
    <source>
        <dbReference type="EMBL" id="KUG07766.1"/>
    </source>
</evidence>
<name>A0A9X0L4L6_SOLP1</name>
<dbReference type="Pfam" id="PF07992">
    <property type="entry name" value="Pyr_redox_2"/>
    <property type="match status" value="1"/>
</dbReference>
<dbReference type="OrthoDB" id="9806179at2"/>
<evidence type="ECO:0000256" key="1">
    <source>
        <dbReference type="ARBA" id="ARBA00022630"/>
    </source>
</evidence>
<dbReference type="GO" id="GO:0019430">
    <property type="term" value="P:removal of superoxide radicals"/>
    <property type="evidence" value="ECO:0007669"/>
    <property type="project" value="UniProtKB-UniRule"/>
</dbReference>
<keyword evidence="1 3" id="KW-0285">Flavoprotein</keyword>
<gene>
    <name evidence="5" type="ORF">ASU33_15745</name>
</gene>
<comment type="caution">
    <text evidence="5">The sequence shown here is derived from an EMBL/GenBank/DDBJ whole genome shotgun (WGS) entry which is preliminary data.</text>
</comment>
<dbReference type="EMBL" id="LNAL01000007">
    <property type="protein sequence ID" value="KUG07766.1"/>
    <property type="molecule type" value="Genomic_DNA"/>
</dbReference>
<keyword evidence="2 3" id="KW-0560">Oxidoreductase</keyword>
<reference evidence="5 6" key="1">
    <citation type="submission" date="2015-11" db="EMBL/GenBank/DDBJ databases">
        <title>Solirubrum puertoriconensis gen. nov. an environmental bacteria isolated in Puerto Rico.</title>
        <authorList>
            <person name="Cuebas-Irizarry M.F."/>
            <person name="Montalvo-Rodriguez R."/>
        </authorList>
    </citation>
    <scope>NUCLEOTIDE SEQUENCE [LARGE SCALE GENOMIC DNA]</scope>
    <source>
        <strain evidence="5 6">MC1A</strain>
    </source>
</reference>
<dbReference type="GO" id="GO:0005737">
    <property type="term" value="C:cytoplasm"/>
    <property type="evidence" value="ECO:0007669"/>
    <property type="project" value="InterPro"/>
</dbReference>
<dbReference type="InterPro" id="IPR036188">
    <property type="entry name" value="FAD/NAD-bd_sf"/>
</dbReference>
<dbReference type="PRINTS" id="PR00368">
    <property type="entry name" value="FADPNR"/>
</dbReference>
<accession>A0A9X0L4L6</accession>
<dbReference type="AlphaFoldDB" id="A0A9X0L4L6"/>
<dbReference type="Gene3D" id="3.50.50.60">
    <property type="entry name" value="FAD/NAD(P)-binding domain"/>
    <property type="match status" value="2"/>
</dbReference>
<dbReference type="GO" id="GO:0004791">
    <property type="term" value="F:thioredoxin-disulfide reductase (NADPH) activity"/>
    <property type="evidence" value="ECO:0007669"/>
    <property type="project" value="UniProtKB-UniRule"/>
</dbReference>
<keyword evidence="3" id="KW-0676">Redox-active center</keyword>
<dbReference type="RefSeq" id="WP_059071389.1">
    <property type="nucleotide sequence ID" value="NZ_LNAL01000007.1"/>
</dbReference>
<feature type="domain" description="FAD/NAD(P)-binding" evidence="4">
    <location>
        <begin position="12"/>
        <end position="300"/>
    </location>
</feature>
<dbReference type="NCBIfam" id="TIGR01292">
    <property type="entry name" value="TRX_reduct"/>
    <property type="match status" value="1"/>
</dbReference>
<dbReference type="EC" id="1.8.1.9" evidence="3"/>
<organism evidence="5 6">
    <name type="scientific">Solirubrum puertoriconensis</name>
    <dbReference type="NCBI Taxonomy" id="1751427"/>
    <lineage>
        <taxon>Bacteria</taxon>
        <taxon>Pseudomonadati</taxon>
        <taxon>Bacteroidota</taxon>
        <taxon>Cytophagia</taxon>
        <taxon>Cytophagales</taxon>
    </lineage>
</organism>
<dbReference type="InterPro" id="IPR005982">
    <property type="entry name" value="Thioredox_Rdtase"/>
</dbReference>
<dbReference type="InterPro" id="IPR023753">
    <property type="entry name" value="FAD/NAD-binding_dom"/>
</dbReference>
<evidence type="ECO:0000259" key="4">
    <source>
        <dbReference type="Pfam" id="PF07992"/>
    </source>
</evidence>
<keyword evidence="3" id="KW-0274">FAD</keyword>
<protein>
    <recommendedName>
        <fullName evidence="3">Thioredoxin reductase</fullName>
        <ecNumber evidence="3">1.8.1.9</ecNumber>
    </recommendedName>
</protein>
<dbReference type="InterPro" id="IPR050097">
    <property type="entry name" value="Ferredoxin-NADP_redctase_2"/>
</dbReference>
<dbReference type="Proteomes" id="UP000054223">
    <property type="component" value="Unassembled WGS sequence"/>
</dbReference>